<feature type="transmembrane region" description="Helical" evidence="1">
    <location>
        <begin position="156"/>
        <end position="176"/>
    </location>
</feature>
<sequence length="181" mass="20554">MPRHASSHTRNNPVIAPFFPFDHDHLPILLEVVSKVLLEELLVAMVILPSLRSSHLRHWTASSCRLATETAFDGKSSFKNSLKTLQELSGNEIDRFLWLRARQSIISCRIVVELRKWSSSSFLNRVCISESLCVAMCTVQSLDEEKLFGRRVNNGFFLVLIIKIVPVSAIILKIIILETQL</sequence>
<dbReference type="EMBL" id="ML179118">
    <property type="protein sequence ID" value="THU99494.1"/>
    <property type="molecule type" value="Genomic_DNA"/>
</dbReference>
<keyword evidence="1" id="KW-0472">Membrane</keyword>
<name>A0A4S8MAL8_DENBC</name>
<proteinExistence type="predicted"/>
<evidence type="ECO:0000256" key="1">
    <source>
        <dbReference type="SAM" id="Phobius"/>
    </source>
</evidence>
<evidence type="ECO:0000313" key="2">
    <source>
        <dbReference type="EMBL" id="THU99494.1"/>
    </source>
</evidence>
<evidence type="ECO:0000313" key="3">
    <source>
        <dbReference type="Proteomes" id="UP000297245"/>
    </source>
</evidence>
<keyword evidence="3" id="KW-1185">Reference proteome</keyword>
<keyword evidence="1" id="KW-1133">Transmembrane helix</keyword>
<keyword evidence="1" id="KW-0812">Transmembrane</keyword>
<protein>
    <submittedName>
        <fullName evidence="2">Uncharacterized protein</fullName>
    </submittedName>
</protein>
<organism evidence="2 3">
    <name type="scientific">Dendrothele bispora (strain CBS 962.96)</name>
    <dbReference type="NCBI Taxonomy" id="1314807"/>
    <lineage>
        <taxon>Eukaryota</taxon>
        <taxon>Fungi</taxon>
        <taxon>Dikarya</taxon>
        <taxon>Basidiomycota</taxon>
        <taxon>Agaricomycotina</taxon>
        <taxon>Agaricomycetes</taxon>
        <taxon>Agaricomycetidae</taxon>
        <taxon>Agaricales</taxon>
        <taxon>Agaricales incertae sedis</taxon>
        <taxon>Dendrothele</taxon>
    </lineage>
</organism>
<reference evidence="2 3" key="1">
    <citation type="journal article" date="2019" name="Nat. Ecol. Evol.">
        <title>Megaphylogeny resolves global patterns of mushroom evolution.</title>
        <authorList>
            <person name="Varga T."/>
            <person name="Krizsan K."/>
            <person name="Foldi C."/>
            <person name="Dima B."/>
            <person name="Sanchez-Garcia M."/>
            <person name="Sanchez-Ramirez S."/>
            <person name="Szollosi G.J."/>
            <person name="Szarkandi J.G."/>
            <person name="Papp V."/>
            <person name="Albert L."/>
            <person name="Andreopoulos W."/>
            <person name="Angelini C."/>
            <person name="Antonin V."/>
            <person name="Barry K.W."/>
            <person name="Bougher N.L."/>
            <person name="Buchanan P."/>
            <person name="Buyck B."/>
            <person name="Bense V."/>
            <person name="Catcheside P."/>
            <person name="Chovatia M."/>
            <person name="Cooper J."/>
            <person name="Damon W."/>
            <person name="Desjardin D."/>
            <person name="Finy P."/>
            <person name="Geml J."/>
            <person name="Haridas S."/>
            <person name="Hughes K."/>
            <person name="Justo A."/>
            <person name="Karasinski D."/>
            <person name="Kautmanova I."/>
            <person name="Kiss B."/>
            <person name="Kocsube S."/>
            <person name="Kotiranta H."/>
            <person name="LaButti K.M."/>
            <person name="Lechner B.E."/>
            <person name="Liimatainen K."/>
            <person name="Lipzen A."/>
            <person name="Lukacs Z."/>
            <person name="Mihaltcheva S."/>
            <person name="Morgado L.N."/>
            <person name="Niskanen T."/>
            <person name="Noordeloos M.E."/>
            <person name="Ohm R.A."/>
            <person name="Ortiz-Santana B."/>
            <person name="Ovrebo C."/>
            <person name="Racz N."/>
            <person name="Riley R."/>
            <person name="Savchenko A."/>
            <person name="Shiryaev A."/>
            <person name="Soop K."/>
            <person name="Spirin V."/>
            <person name="Szebenyi C."/>
            <person name="Tomsovsky M."/>
            <person name="Tulloss R.E."/>
            <person name="Uehling J."/>
            <person name="Grigoriev I.V."/>
            <person name="Vagvolgyi C."/>
            <person name="Papp T."/>
            <person name="Martin F.M."/>
            <person name="Miettinen O."/>
            <person name="Hibbett D.S."/>
            <person name="Nagy L.G."/>
        </authorList>
    </citation>
    <scope>NUCLEOTIDE SEQUENCE [LARGE SCALE GENOMIC DNA]</scope>
    <source>
        <strain evidence="2 3">CBS 962.96</strain>
    </source>
</reference>
<gene>
    <name evidence="2" type="ORF">K435DRAFT_837643</name>
</gene>
<dbReference type="Proteomes" id="UP000297245">
    <property type="component" value="Unassembled WGS sequence"/>
</dbReference>
<accession>A0A4S8MAL8</accession>
<dbReference type="AlphaFoldDB" id="A0A4S8MAL8"/>